<evidence type="ECO:0000256" key="8">
    <source>
        <dbReference type="HAMAP-Rule" id="MF_01865"/>
    </source>
</evidence>
<reference evidence="13 14" key="1">
    <citation type="submission" date="2016-10" db="EMBL/GenBank/DDBJ databases">
        <authorList>
            <person name="de Groot N.N."/>
        </authorList>
    </citation>
    <scope>NUCLEOTIDE SEQUENCE [LARGE SCALE GENOMIC DNA]</scope>
    <source>
        <strain evidence="13 14">DSM 29316</strain>
    </source>
</reference>
<protein>
    <recommendedName>
        <fullName evidence="8">Ribosomal protein uS12 methylthiotransferase RimO</fullName>
        <shortName evidence="8">uS12 MTTase</shortName>
        <shortName evidence="8">uS12 methylthiotransferase</shortName>
        <ecNumber evidence="8">2.8.4.4</ecNumber>
    </recommendedName>
    <alternativeName>
        <fullName evidence="8">Ribosomal protein uS12 (aspartate-C(3))-methylthiotransferase</fullName>
    </alternativeName>
    <alternativeName>
        <fullName evidence="8">Ribosome maturation factor RimO</fullName>
    </alternativeName>
</protein>
<evidence type="ECO:0000256" key="7">
    <source>
        <dbReference type="ARBA" id="ARBA00023014"/>
    </source>
</evidence>
<keyword evidence="3 8" id="KW-0808">Transferase</keyword>
<dbReference type="Pfam" id="PF04055">
    <property type="entry name" value="Radical_SAM"/>
    <property type="match status" value="1"/>
</dbReference>
<dbReference type="PANTHER" id="PTHR43837">
    <property type="entry name" value="RIBOSOMAL PROTEIN S12 METHYLTHIOTRANSFERASE RIMO"/>
    <property type="match status" value="1"/>
</dbReference>
<evidence type="ECO:0000259" key="12">
    <source>
        <dbReference type="PROSITE" id="PS51918"/>
    </source>
</evidence>
<keyword evidence="2 8" id="KW-0963">Cytoplasm</keyword>
<keyword evidence="5 8" id="KW-0479">Metal-binding</keyword>
<evidence type="ECO:0000256" key="6">
    <source>
        <dbReference type="ARBA" id="ARBA00023004"/>
    </source>
</evidence>
<dbReference type="GO" id="GO:0046872">
    <property type="term" value="F:metal ion binding"/>
    <property type="evidence" value="ECO:0007669"/>
    <property type="project" value="UniProtKB-KW"/>
</dbReference>
<dbReference type="InterPro" id="IPR013848">
    <property type="entry name" value="Methylthiotransferase_N"/>
</dbReference>
<feature type="binding site" evidence="8">
    <location>
        <position position="168"/>
    </location>
    <ligand>
        <name>[4Fe-4S] cluster</name>
        <dbReference type="ChEBI" id="CHEBI:49883"/>
        <label>2</label>
        <note>4Fe-4S-S-AdoMet</note>
    </ligand>
</feature>
<feature type="domain" description="TRAM" evidence="10">
    <location>
        <begin position="387"/>
        <end position="455"/>
    </location>
</feature>
<dbReference type="InterPro" id="IPR058240">
    <property type="entry name" value="rSAM_sf"/>
</dbReference>
<keyword evidence="13" id="KW-0687">Ribonucleoprotein</keyword>
<feature type="binding site" evidence="8">
    <location>
        <position position="101"/>
    </location>
    <ligand>
        <name>[4Fe-4S] cluster</name>
        <dbReference type="ChEBI" id="CHEBI:49883"/>
        <label>1</label>
    </ligand>
</feature>
<feature type="binding site" evidence="8">
    <location>
        <position position="175"/>
    </location>
    <ligand>
        <name>[4Fe-4S] cluster</name>
        <dbReference type="ChEBI" id="CHEBI:49883"/>
        <label>2</label>
        <note>4Fe-4S-S-AdoMet</note>
    </ligand>
</feature>
<organism evidence="13 14">
    <name type="scientific">Poseidonocella pacifica</name>
    <dbReference type="NCBI Taxonomy" id="871651"/>
    <lineage>
        <taxon>Bacteria</taxon>
        <taxon>Pseudomonadati</taxon>
        <taxon>Pseudomonadota</taxon>
        <taxon>Alphaproteobacteria</taxon>
        <taxon>Rhodobacterales</taxon>
        <taxon>Roseobacteraceae</taxon>
        <taxon>Poseidonocella</taxon>
    </lineage>
</organism>
<gene>
    <name evidence="8" type="primary">rimO</name>
    <name evidence="13" type="ORF">SAMN05421688_1452</name>
</gene>
<feature type="binding site" evidence="8">
    <location>
        <position position="172"/>
    </location>
    <ligand>
        <name>[4Fe-4S] cluster</name>
        <dbReference type="ChEBI" id="CHEBI:49883"/>
        <label>2</label>
        <note>4Fe-4S-S-AdoMet</note>
    </ligand>
</feature>
<evidence type="ECO:0000256" key="1">
    <source>
        <dbReference type="ARBA" id="ARBA00022485"/>
    </source>
</evidence>
<dbReference type="PANTHER" id="PTHR43837:SF1">
    <property type="entry name" value="RIBOSOMAL PROTEIN US12 METHYLTHIOTRANSFERASE RIMO"/>
    <property type="match status" value="1"/>
</dbReference>
<dbReference type="InterPro" id="IPR002792">
    <property type="entry name" value="TRAM_dom"/>
</dbReference>
<dbReference type="NCBIfam" id="TIGR01125">
    <property type="entry name" value="30S ribosomal protein S12 methylthiotransferase RimO"/>
    <property type="match status" value="1"/>
</dbReference>
<dbReference type="PROSITE" id="PS51918">
    <property type="entry name" value="RADICAL_SAM"/>
    <property type="match status" value="1"/>
</dbReference>
<dbReference type="FunFam" id="3.80.30.20:FF:000001">
    <property type="entry name" value="tRNA-2-methylthio-N(6)-dimethylallyladenosine synthase 2"/>
    <property type="match status" value="1"/>
</dbReference>
<dbReference type="Gene3D" id="3.80.30.20">
    <property type="entry name" value="tm_1862 like domain"/>
    <property type="match status" value="1"/>
</dbReference>
<comment type="subcellular location">
    <subcellularLocation>
        <location evidence="8">Cytoplasm</location>
    </subcellularLocation>
</comment>
<sequence length="455" mass="50332">MSQNPPDLRPDLAPRARITGAPRSGQPTIGMVSLGCPKALVDSERILTRLRAEGYGISPDYTGADAVIVNTCGFLDSAKAESLDAIGEALTENGRVIVTGCLGAEPDYIREHHPRILAVTGPHQYEQVLDAVHVAVPPSPDPFIDLLPAAGVKLTPRHYSYLKISEGCNHKCKFCIIPDMRGRLASRPARAVLREAEKLVESGVKELLVISQDTSAYGTDWKDREAKFPILDLARDLGQLGAWVRMHYVYPYPHVRELIPLMAEGLVLPYMDIPFQHAHPDTLRRMARPAAGSRTLDEIAAWRATCPDITLRSTFIVGYPGETEEEFQTLLDWLDEAQLDRVGCFKYENVEGARSNALPDHVAEEVKQDRWDRFMEKAQAISEAKLAAKVGLRMEVLIDDIDEDGIATCRTKSDAPEIDGNLFIDEGTEGLSVGDLVTVEVDEAGEYDLWGRTHR</sequence>
<dbReference type="Gene3D" id="3.40.50.12160">
    <property type="entry name" value="Methylthiotransferase, N-terminal domain"/>
    <property type="match status" value="1"/>
</dbReference>
<dbReference type="InterPro" id="IPR038135">
    <property type="entry name" value="Methylthiotransferase_N_sf"/>
</dbReference>
<dbReference type="AlphaFoldDB" id="A0A1I0WJ18"/>
<feature type="binding site" evidence="8">
    <location>
        <position position="72"/>
    </location>
    <ligand>
        <name>[4Fe-4S] cluster</name>
        <dbReference type="ChEBI" id="CHEBI:49883"/>
        <label>1</label>
    </ligand>
</feature>
<dbReference type="HAMAP" id="MF_01865">
    <property type="entry name" value="MTTase_RimO"/>
    <property type="match status" value="1"/>
</dbReference>
<dbReference type="SFLD" id="SFLDS00029">
    <property type="entry name" value="Radical_SAM"/>
    <property type="match status" value="1"/>
</dbReference>
<dbReference type="EC" id="2.8.4.4" evidence="8"/>
<dbReference type="SMART" id="SM00729">
    <property type="entry name" value="Elp3"/>
    <property type="match status" value="1"/>
</dbReference>
<dbReference type="GO" id="GO:0103039">
    <property type="term" value="F:protein methylthiotransferase activity"/>
    <property type="evidence" value="ECO:0007669"/>
    <property type="project" value="UniProtKB-EC"/>
</dbReference>
<dbReference type="FunFam" id="3.40.50.12160:FF:000002">
    <property type="entry name" value="Ribosomal protein S12 methylthiotransferase RimO"/>
    <property type="match status" value="1"/>
</dbReference>
<feature type="domain" description="MTTase N-terminal" evidence="11">
    <location>
        <begin position="27"/>
        <end position="137"/>
    </location>
</feature>
<keyword evidence="14" id="KW-1185">Reference proteome</keyword>
<keyword evidence="1 8" id="KW-0004">4Fe-4S</keyword>
<keyword evidence="6 8" id="KW-0408">Iron</keyword>
<dbReference type="SUPFAM" id="SSF102114">
    <property type="entry name" value="Radical SAM enzymes"/>
    <property type="match status" value="1"/>
</dbReference>
<dbReference type="PROSITE" id="PS50926">
    <property type="entry name" value="TRAM"/>
    <property type="match status" value="1"/>
</dbReference>
<dbReference type="EMBL" id="FOJU01000002">
    <property type="protein sequence ID" value="SFA88228.1"/>
    <property type="molecule type" value="Genomic_DNA"/>
</dbReference>
<dbReference type="PROSITE" id="PS51449">
    <property type="entry name" value="MTTASE_N"/>
    <property type="match status" value="1"/>
</dbReference>
<comment type="catalytic activity">
    <reaction evidence="8">
        <text>L-aspartate(89)-[ribosomal protein uS12]-hydrogen + (sulfur carrier)-SH + AH2 + 2 S-adenosyl-L-methionine = 3-methylsulfanyl-L-aspartate(89)-[ribosomal protein uS12]-hydrogen + (sulfur carrier)-H + 5'-deoxyadenosine + L-methionine + A + S-adenosyl-L-homocysteine + 2 H(+)</text>
        <dbReference type="Rhea" id="RHEA:37087"/>
        <dbReference type="Rhea" id="RHEA-COMP:10460"/>
        <dbReference type="Rhea" id="RHEA-COMP:10461"/>
        <dbReference type="Rhea" id="RHEA-COMP:14737"/>
        <dbReference type="Rhea" id="RHEA-COMP:14739"/>
        <dbReference type="ChEBI" id="CHEBI:13193"/>
        <dbReference type="ChEBI" id="CHEBI:15378"/>
        <dbReference type="ChEBI" id="CHEBI:17319"/>
        <dbReference type="ChEBI" id="CHEBI:17499"/>
        <dbReference type="ChEBI" id="CHEBI:29917"/>
        <dbReference type="ChEBI" id="CHEBI:29961"/>
        <dbReference type="ChEBI" id="CHEBI:57844"/>
        <dbReference type="ChEBI" id="CHEBI:57856"/>
        <dbReference type="ChEBI" id="CHEBI:59789"/>
        <dbReference type="ChEBI" id="CHEBI:64428"/>
        <dbReference type="ChEBI" id="CHEBI:73599"/>
        <dbReference type="EC" id="2.8.4.4"/>
    </reaction>
</comment>
<dbReference type="OrthoDB" id="9805215at2"/>
<dbReference type="SFLD" id="SFLDF00274">
    <property type="entry name" value="ribosomal_protein_S12_methylth"/>
    <property type="match status" value="1"/>
</dbReference>
<evidence type="ECO:0000259" key="10">
    <source>
        <dbReference type="PROSITE" id="PS50926"/>
    </source>
</evidence>
<dbReference type="STRING" id="871651.SAMN05421688_1452"/>
<dbReference type="NCBIfam" id="TIGR00089">
    <property type="entry name" value="MiaB/RimO family radical SAM methylthiotransferase"/>
    <property type="match status" value="1"/>
</dbReference>
<dbReference type="GO" id="GO:0006400">
    <property type="term" value="P:tRNA modification"/>
    <property type="evidence" value="ECO:0007669"/>
    <property type="project" value="InterPro"/>
</dbReference>
<evidence type="ECO:0000259" key="11">
    <source>
        <dbReference type="PROSITE" id="PS51449"/>
    </source>
</evidence>
<feature type="region of interest" description="Disordered" evidence="9">
    <location>
        <begin position="1"/>
        <end position="28"/>
    </location>
</feature>
<dbReference type="Gene3D" id="2.40.50.140">
    <property type="entry name" value="Nucleic acid-binding proteins"/>
    <property type="match status" value="1"/>
</dbReference>
<comment type="cofactor">
    <cofactor evidence="8">
        <name>[4Fe-4S] cluster</name>
        <dbReference type="ChEBI" id="CHEBI:49883"/>
    </cofactor>
    <text evidence="8">Binds 2 [4Fe-4S] clusters. One cluster is coordinated with 3 cysteines and an exchangeable S-adenosyl-L-methionine.</text>
</comment>
<dbReference type="CDD" id="cd01335">
    <property type="entry name" value="Radical_SAM"/>
    <property type="match status" value="1"/>
</dbReference>
<evidence type="ECO:0000313" key="13">
    <source>
        <dbReference type="EMBL" id="SFA88228.1"/>
    </source>
</evidence>
<evidence type="ECO:0000256" key="5">
    <source>
        <dbReference type="ARBA" id="ARBA00022723"/>
    </source>
</evidence>
<proteinExistence type="inferred from homology"/>
<dbReference type="InterPro" id="IPR006638">
    <property type="entry name" value="Elp3/MiaA/NifB-like_rSAM"/>
</dbReference>
<dbReference type="SFLD" id="SFLDG01082">
    <property type="entry name" value="B12-binding_domain_containing"/>
    <property type="match status" value="1"/>
</dbReference>
<evidence type="ECO:0000256" key="9">
    <source>
        <dbReference type="SAM" id="MobiDB-lite"/>
    </source>
</evidence>
<evidence type="ECO:0000313" key="14">
    <source>
        <dbReference type="Proteomes" id="UP000198796"/>
    </source>
</evidence>
<dbReference type="GO" id="GO:0005840">
    <property type="term" value="C:ribosome"/>
    <property type="evidence" value="ECO:0007669"/>
    <property type="project" value="UniProtKB-KW"/>
</dbReference>
<keyword evidence="7 8" id="KW-0411">Iron-sulfur</keyword>
<dbReference type="GO" id="GO:0035599">
    <property type="term" value="F:aspartic acid methylthiotransferase activity"/>
    <property type="evidence" value="ECO:0007669"/>
    <property type="project" value="TreeGrafter"/>
</dbReference>
<dbReference type="InterPro" id="IPR005839">
    <property type="entry name" value="Methylthiotransferase"/>
</dbReference>
<evidence type="ECO:0000256" key="2">
    <source>
        <dbReference type="ARBA" id="ARBA00022490"/>
    </source>
</evidence>
<feature type="binding site" evidence="8">
    <location>
        <position position="36"/>
    </location>
    <ligand>
        <name>[4Fe-4S] cluster</name>
        <dbReference type="ChEBI" id="CHEBI:49883"/>
        <label>1</label>
    </ligand>
</feature>
<comment type="function">
    <text evidence="8">Catalyzes the methylthiolation of an aspartic acid residue of ribosomal protein uS12.</text>
</comment>
<dbReference type="InterPro" id="IPR012340">
    <property type="entry name" value="NA-bd_OB-fold"/>
</dbReference>
<comment type="similarity">
    <text evidence="8">Belongs to the methylthiotransferase family. RimO subfamily.</text>
</comment>
<dbReference type="InterPro" id="IPR005840">
    <property type="entry name" value="Ribosomal_uS12_MeSTrfase_RimO"/>
</dbReference>
<accession>A0A1I0WJ18</accession>
<dbReference type="GO" id="GO:0051539">
    <property type="term" value="F:4 iron, 4 sulfur cluster binding"/>
    <property type="evidence" value="ECO:0007669"/>
    <property type="project" value="UniProtKB-UniRule"/>
</dbReference>
<dbReference type="InterPro" id="IPR007197">
    <property type="entry name" value="rSAM"/>
</dbReference>
<dbReference type="SFLD" id="SFLDG01061">
    <property type="entry name" value="methylthiotransferase"/>
    <property type="match status" value="1"/>
</dbReference>
<feature type="domain" description="Radical SAM core" evidence="12">
    <location>
        <begin position="154"/>
        <end position="384"/>
    </location>
</feature>
<evidence type="ECO:0000256" key="3">
    <source>
        <dbReference type="ARBA" id="ARBA00022679"/>
    </source>
</evidence>
<dbReference type="Pfam" id="PF18693">
    <property type="entry name" value="TRAM_2"/>
    <property type="match status" value="1"/>
</dbReference>
<name>A0A1I0WJ18_9RHOB</name>
<dbReference type="Proteomes" id="UP000198796">
    <property type="component" value="Unassembled WGS sequence"/>
</dbReference>
<keyword evidence="13" id="KW-0689">Ribosomal protein</keyword>
<evidence type="ECO:0000256" key="4">
    <source>
        <dbReference type="ARBA" id="ARBA00022691"/>
    </source>
</evidence>
<dbReference type="InterPro" id="IPR023404">
    <property type="entry name" value="rSAM_horseshoe"/>
</dbReference>
<dbReference type="RefSeq" id="WP_092062404.1">
    <property type="nucleotide sequence ID" value="NZ_FOJU01000002.1"/>
</dbReference>
<dbReference type="Pfam" id="PF00919">
    <property type="entry name" value="UPF0004"/>
    <property type="match status" value="1"/>
</dbReference>
<keyword evidence="4 8" id="KW-0949">S-adenosyl-L-methionine</keyword>
<dbReference type="GO" id="GO:0005829">
    <property type="term" value="C:cytosol"/>
    <property type="evidence" value="ECO:0007669"/>
    <property type="project" value="TreeGrafter"/>
</dbReference>